<evidence type="ECO:0000259" key="10">
    <source>
        <dbReference type="PROSITE" id="PS50893"/>
    </source>
</evidence>
<keyword evidence="13" id="KW-1185">Reference proteome</keyword>
<dbReference type="PROSITE" id="PS50893">
    <property type="entry name" value="ABC_TRANSPORTER_2"/>
    <property type="match status" value="1"/>
</dbReference>
<dbReference type="SUPFAM" id="SSF90123">
    <property type="entry name" value="ABC transporter transmembrane region"/>
    <property type="match status" value="1"/>
</dbReference>
<evidence type="ECO:0000256" key="3">
    <source>
        <dbReference type="ARBA" id="ARBA00022475"/>
    </source>
</evidence>
<protein>
    <submittedName>
        <fullName evidence="12">Lipid A export ATP-binding/permease protein MsbA</fullName>
    </submittedName>
</protein>
<dbReference type="InterPro" id="IPR003439">
    <property type="entry name" value="ABC_transporter-like_ATP-bd"/>
</dbReference>
<dbReference type="GO" id="GO:0016887">
    <property type="term" value="F:ATP hydrolysis activity"/>
    <property type="evidence" value="ECO:0007669"/>
    <property type="project" value="InterPro"/>
</dbReference>
<evidence type="ECO:0000256" key="6">
    <source>
        <dbReference type="ARBA" id="ARBA00022840"/>
    </source>
</evidence>
<evidence type="ECO:0000256" key="2">
    <source>
        <dbReference type="ARBA" id="ARBA00022448"/>
    </source>
</evidence>
<accession>A0A1V1HYJ1</accession>
<keyword evidence="6 12" id="KW-0067">ATP-binding</keyword>
<evidence type="ECO:0000256" key="4">
    <source>
        <dbReference type="ARBA" id="ARBA00022692"/>
    </source>
</evidence>
<feature type="transmembrane region" description="Helical" evidence="9">
    <location>
        <begin position="284"/>
        <end position="305"/>
    </location>
</feature>
<keyword evidence="2" id="KW-0813">Transport</keyword>
<dbReference type="InterPro" id="IPR017871">
    <property type="entry name" value="ABC_transporter-like_CS"/>
</dbReference>
<dbReference type="GO" id="GO:0015421">
    <property type="term" value="F:ABC-type oligopeptide transporter activity"/>
    <property type="evidence" value="ECO:0007669"/>
    <property type="project" value="TreeGrafter"/>
</dbReference>
<dbReference type="KEGG" id="ril:CRIB_283"/>
<dbReference type="Proteomes" id="UP000245622">
    <property type="component" value="Chromosome 1"/>
</dbReference>
<gene>
    <name evidence="12" type="ORF">CRIB_283</name>
</gene>
<organism evidence="12 13">
    <name type="scientific">Romboutsia ilealis</name>
    <dbReference type="NCBI Taxonomy" id="1115758"/>
    <lineage>
        <taxon>Bacteria</taxon>
        <taxon>Bacillati</taxon>
        <taxon>Bacillota</taxon>
        <taxon>Clostridia</taxon>
        <taxon>Peptostreptococcales</taxon>
        <taxon>Peptostreptococcaceae</taxon>
        <taxon>Romboutsia</taxon>
    </lineage>
</organism>
<keyword evidence="4 9" id="KW-0812">Transmembrane</keyword>
<sequence>MSNKKGMKRPGGMGGGHMKMGQEKAKDFKGTMKKLISYLSPYKLAILLVIVFAIGSSVFNIVGPKILGNATTKIFEGLVSKVSNSGGGIDFDAIFRTLTILASLYIISSIFSFIQTFITSDISQKVSYNLRKSISEKINKLPLNYYDRKTNGEVLSRVTNDIDAISQNLNQILSQMITASTTLIGVLIMMLSISVTMTLVSLIVIPLSLVMIMFVVKKSQKHFRAQQEYLGHTNGHIEEMYSGHNIMKAFNGEEKAIEEFDKLSDTLYNSAWKSQFLSGMMMPIMTFIGNLGYVIVAIMGGFLAIRNKIQVGDILAFIQYVRSFMQPIAQTAQIANVMQQTAAAAERVFEFLEEDEVVEDVENPISTEGIKGAVEFENVKFGYNEEKIIIKDFSINIKPGQKVAIVGPTGAGKTTIVKLLMRFYELNGGKILIDGHDYRDFTRNDLRKVFGMVLQDTWLFNGSIMENIRYGRLDASDEEVIEAAKLAHAHHFIKTLADGYNMEINEEADNISQGQKQLLTIARAILSDPKILILDEATSSVDTRTEVLIQQAMENLMEGRTSFIIAHRLSTIKNADVILVMKDGDIVEQGNHEELLKSKGFYSELYNSQFEEEVC</sequence>
<dbReference type="FunFam" id="3.40.50.300:FF:000287">
    <property type="entry name" value="Multidrug ABC transporter ATP-binding protein"/>
    <property type="match status" value="1"/>
</dbReference>
<reference evidence="12 13" key="1">
    <citation type="submission" date="2014-04" db="EMBL/GenBank/DDBJ databases">
        <authorList>
            <person name="Hornung B.V."/>
        </authorList>
    </citation>
    <scope>NUCLEOTIDE SEQUENCE [LARGE SCALE GENOMIC DNA]</scope>
    <source>
        <strain evidence="12 13">CRIB</strain>
    </source>
</reference>
<dbReference type="PROSITE" id="PS50929">
    <property type="entry name" value="ABC_TM1F"/>
    <property type="match status" value="1"/>
</dbReference>
<dbReference type="PANTHER" id="PTHR43394:SF1">
    <property type="entry name" value="ATP-BINDING CASSETTE SUB-FAMILY B MEMBER 10, MITOCHONDRIAL"/>
    <property type="match status" value="1"/>
</dbReference>
<dbReference type="GO" id="GO:0005886">
    <property type="term" value="C:plasma membrane"/>
    <property type="evidence" value="ECO:0007669"/>
    <property type="project" value="UniProtKB-SubCell"/>
</dbReference>
<evidence type="ECO:0000256" key="7">
    <source>
        <dbReference type="ARBA" id="ARBA00022989"/>
    </source>
</evidence>
<evidence type="ECO:0000256" key="1">
    <source>
        <dbReference type="ARBA" id="ARBA00004651"/>
    </source>
</evidence>
<dbReference type="Pfam" id="PF00005">
    <property type="entry name" value="ABC_tran"/>
    <property type="match status" value="1"/>
</dbReference>
<feature type="domain" description="ABC transporter" evidence="10">
    <location>
        <begin position="374"/>
        <end position="608"/>
    </location>
</feature>
<dbReference type="InterPro" id="IPR027417">
    <property type="entry name" value="P-loop_NTPase"/>
</dbReference>
<keyword evidence="5" id="KW-0547">Nucleotide-binding</keyword>
<keyword evidence="3" id="KW-1003">Cell membrane</keyword>
<evidence type="ECO:0000256" key="8">
    <source>
        <dbReference type="ARBA" id="ARBA00023136"/>
    </source>
</evidence>
<evidence type="ECO:0000259" key="11">
    <source>
        <dbReference type="PROSITE" id="PS50929"/>
    </source>
</evidence>
<dbReference type="PANTHER" id="PTHR43394">
    <property type="entry name" value="ATP-DEPENDENT PERMEASE MDL1, MITOCHONDRIAL"/>
    <property type="match status" value="1"/>
</dbReference>
<dbReference type="CDD" id="cd18547">
    <property type="entry name" value="ABC_6TM_Tm288_like"/>
    <property type="match status" value="1"/>
</dbReference>
<dbReference type="SUPFAM" id="SSF52540">
    <property type="entry name" value="P-loop containing nucleoside triphosphate hydrolases"/>
    <property type="match status" value="1"/>
</dbReference>
<proteinExistence type="predicted"/>
<dbReference type="EMBL" id="LN555523">
    <property type="protein sequence ID" value="CED93040.1"/>
    <property type="molecule type" value="Genomic_DNA"/>
</dbReference>
<dbReference type="Pfam" id="PF00664">
    <property type="entry name" value="ABC_membrane"/>
    <property type="match status" value="1"/>
</dbReference>
<dbReference type="GO" id="GO:0005524">
    <property type="term" value="F:ATP binding"/>
    <property type="evidence" value="ECO:0007669"/>
    <property type="project" value="UniProtKB-KW"/>
</dbReference>
<evidence type="ECO:0000313" key="12">
    <source>
        <dbReference type="EMBL" id="CED93040.1"/>
    </source>
</evidence>
<comment type="subcellular location">
    <subcellularLocation>
        <location evidence="1">Cell membrane</location>
        <topology evidence="1">Multi-pass membrane protein</topology>
    </subcellularLocation>
</comment>
<dbReference type="InterPro" id="IPR011527">
    <property type="entry name" value="ABC1_TM_dom"/>
</dbReference>
<dbReference type="Gene3D" id="3.40.50.300">
    <property type="entry name" value="P-loop containing nucleotide triphosphate hydrolases"/>
    <property type="match status" value="1"/>
</dbReference>
<keyword evidence="8 9" id="KW-0472">Membrane</keyword>
<dbReference type="AlphaFoldDB" id="A0A1V1HYJ1"/>
<dbReference type="CDD" id="cd03254">
    <property type="entry name" value="ABCC_Glucan_exporter_like"/>
    <property type="match status" value="1"/>
</dbReference>
<evidence type="ECO:0000256" key="9">
    <source>
        <dbReference type="SAM" id="Phobius"/>
    </source>
</evidence>
<dbReference type="FunFam" id="1.20.1560.10:FF:000011">
    <property type="entry name" value="Multidrug ABC transporter ATP-binding protein"/>
    <property type="match status" value="1"/>
</dbReference>
<keyword evidence="7 9" id="KW-1133">Transmembrane helix</keyword>
<dbReference type="InterPro" id="IPR036640">
    <property type="entry name" value="ABC1_TM_sf"/>
</dbReference>
<evidence type="ECO:0000256" key="5">
    <source>
        <dbReference type="ARBA" id="ARBA00022741"/>
    </source>
</evidence>
<evidence type="ECO:0000313" key="13">
    <source>
        <dbReference type="Proteomes" id="UP000245622"/>
    </source>
</evidence>
<dbReference type="InterPro" id="IPR039421">
    <property type="entry name" value="Type_1_exporter"/>
</dbReference>
<dbReference type="PROSITE" id="PS00211">
    <property type="entry name" value="ABC_TRANSPORTER_1"/>
    <property type="match status" value="1"/>
</dbReference>
<name>A0A1V1HYJ1_9FIRM</name>
<dbReference type="InterPro" id="IPR003593">
    <property type="entry name" value="AAA+_ATPase"/>
</dbReference>
<dbReference type="Gene3D" id="1.20.1560.10">
    <property type="entry name" value="ABC transporter type 1, transmembrane domain"/>
    <property type="match status" value="1"/>
</dbReference>
<feature type="domain" description="ABC transmembrane type-1" evidence="11">
    <location>
        <begin position="47"/>
        <end position="340"/>
    </location>
</feature>
<dbReference type="SMART" id="SM00382">
    <property type="entry name" value="AAA"/>
    <property type="match status" value="1"/>
</dbReference>
<feature type="transmembrane region" description="Helical" evidence="9">
    <location>
        <begin position="93"/>
        <end position="114"/>
    </location>
</feature>